<gene>
    <name evidence="2" type="ORF">CHI95_23930</name>
</gene>
<name>A0A264VL54_PRORE</name>
<organism evidence="2 3">
    <name type="scientific">Providencia rettgeri</name>
    <dbReference type="NCBI Taxonomy" id="587"/>
    <lineage>
        <taxon>Bacteria</taxon>
        <taxon>Pseudomonadati</taxon>
        <taxon>Pseudomonadota</taxon>
        <taxon>Gammaproteobacteria</taxon>
        <taxon>Enterobacterales</taxon>
        <taxon>Morganellaceae</taxon>
        <taxon>Providencia</taxon>
    </lineage>
</organism>
<dbReference type="AlphaFoldDB" id="A0A264VL54"/>
<feature type="domain" description="YagK/YfjJ C-terminal" evidence="1">
    <location>
        <begin position="193"/>
        <end position="333"/>
    </location>
</feature>
<dbReference type="EMBL" id="NOWC01000048">
    <property type="protein sequence ID" value="OZS72054.1"/>
    <property type="molecule type" value="Genomic_DNA"/>
</dbReference>
<evidence type="ECO:0000259" key="1">
    <source>
        <dbReference type="Pfam" id="PF11726"/>
    </source>
</evidence>
<protein>
    <recommendedName>
        <fullName evidence="1">YagK/YfjJ C-terminal domain-containing protein</fullName>
    </recommendedName>
</protein>
<dbReference type="Pfam" id="PF11726">
    <property type="entry name" value="YagK_YfjJ_C"/>
    <property type="match status" value="1"/>
</dbReference>
<reference evidence="2 3" key="1">
    <citation type="submission" date="2017-07" db="EMBL/GenBank/DDBJ databases">
        <title>blaIMP-27 on transferable plasmids in Proteus mirabilis and Providencia rettgeri.</title>
        <authorList>
            <person name="Potter R."/>
        </authorList>
    </citation>
    <scope>NUCLEOTIDE SEQUENCE [LARGE SCALE GENOMIC DNA]</scope>
    <source>
        <strain evidence="2 3">PR1</strain>
    </source>
</reference>
<evidence type="ECO:0000313" key="2">
    <source>
        <dbReference type="EMBL" id="OZS72054.1"/>
    </source>
</evidence>
<accession>A0A264VL54</accession>
<sequence length="362" mass="42798">MIRTFIRSQANKMTNRALHLNQVVLSTTFENDRLTLTRDHSLRELVSLLMGNIKHLSKRLTHKLDLYKGIPLSPNNPRLQLTSTSPKGELFLETLKFTHYIQSMEKSRIQHLHPSLELLFSLFNKYRLSNILIEGDKYWLVDTPEHVQCLNEVFREFQSTLKSPDYKKQVHTFEQGAQRNYRRAQKYIDSLYQRYSKLLVVRVDLSYKSGISHRVKAHHLRQHRQALYKAINHDRLFSCCVGYILKLEFGMEKGFHYHALFFFDGQKVRRDITLGKLIGELWQERITDMAGLYFNCNYQKEKYRELGIGLLKRADEGSKKGLLNAVRYLCKADAWVRLAVPELKRTFWRGEIKPKKTIKKHQ</sequence>
<evidence type="ECO:0000313" key="3">
    <source>
        <dbReference type="Proteomes" id="UP000216001"/>
    </source>
</evidence>
<dbReference type="Proteomes" id="UP000216001">
    <property type="component" value="Unassembled WGS sequence"/>
</dbReference>
<comment type="caution">
    <text evidence="2">The sequence shown here is derived from an EMBL/GenBank/DDBJ whole genome shotgun (WGS) entry which is preliminary data.</text>
</comment>
<proteinExistence type="predicted"/>
<dbReference type="STRING" id="587.RB151_009070"/>
<dbReference type="InterPro" id="IPR057271">
    <property type="entry name" value="YagK_YfjJ_C"/>
</dbReference>